<organism evidence="3 4">
    <name type="scientific">Cladophialophora chaetospira</name>
    <dbReference type="NCBI Taxonomy" id="386627"/>
    <lineage>
        <taxon>Eukaryota</taxon>
        <taxon>Fungi</taxon>
        <taxon>Dikarya</taxon>
        <taxon>Ascomycota</taxon>
        <taxon>Pezizomycotina</taxon>
        <taxon>Eurotiomycetes</taxon>
        <taxon>Chaetothyriomycetidae</taxon>
        <taxon>Chaetothyriales</taxon>
        <taxon>Herpotrichiellaceae</taxon>
        <taxon>Cladophialophora</taxon>
    </lineage>
</organism>
<evidence type="ECO:0000313" key="3">
    <source>
        <dbReference type="EMBL" id="KAJ9611424.1"/>
    </source>
</evidence>
<evidence type="ECO:0000313" key="4">
    <source>
        <dbReference type="Proteomes" id="UP001172673"/>
    </source>
</evidence>
<dbReference type="GO" id="GO:0016042">
    <property type="term" value="P:lipid catabolic process"/>
    <property type="evidence" value="ECO:0007669"/>
    <property type="project" value="UniProtKB-KW"/>
</dbReference>
<keyword evidence="2" id="KW-0442">Lipid degradation</keyword>
<comment type="caution">
    <text evidence="3">The sequence shown here is derived from an EMBL/GenBank/DDBJ whole genome shotgun (WGS) entry which is preliminary data.</text>
</comment>
<evidence type="ECO:0000256" key="2">
    <source>
        <dbReference type="ARBA" id="ARBA00022963"/>
    </source>
</evidence>
<accession>A0AA38XDM5</accession>
<proteinExistence type="predicted"/>
<reference evidence="3" key="1">
    <citation type="submission" date="2022-10" db="EMBL/GenBank/DDBJ databases">
        <title>Culturing micro-colonial fungi from biological soil crusts in the Mojave desert and describing Neophaeococcomyces mojavensis, and introducing the new genera and species Taxawa tesnikishii.</title>
        <authorList>
            <person name="Kurbessoian T."/>
            <person name="Stajich J.E."/>
        </authorList>
    </citation>
    <scope>NUCLEOTIDE SEQUENCE</scope>
    <source>
        <strain evidence="3">TK_41</strain>
    </source>
</reference>
<dbReference type="Gene3D" id="3.40.1090.10">
    <property type="entry name" value="Cytosolic phospholipase A2 catalytic domain"/>
    <property type="match status" value="1"/>
</dbReference>
<evidence type="ECO:0000256" key="1">
    <source>
        <dbReference type="ARBA" id="ARBA00022801"/>
    </source>
</evidence>
<sequence length="395" mass="43331">MPSSRPLKILTLDGGGLQALATLSSLTAVCRAIADHNGADRSPAPHELFDMIAGIGTRGWIALLLGRYRLDIMTATCVYMEIASKVDEMTDPRSARRNRPFKLDQDRLYTVVGEVFQRYGLDFGLLCNDRTKQEGDQASKCEYSFAAAAVPAIEDQPVTYQLLRSYNTKFDAAGPLLSGPDPATLQITDVFAATAAAKFFLEPYMVGDVTLFDENFPQSHPISSIALDEAIGLFGENVEISVLLNIGPGIPSDEDYQELDMMSLTPVSRLARRFSWSSSTGSVLKQKLLCIGLSRQEPGGKGDADRTSLSLSEMALQLEHQRREEIEARLEHMYGHGGRDRYQHLGPAYSAETASLNDVNALGQSRSQTAELKKRAVIEAQDMVARGHVWVDVVV</sequence>
<gene>
    <name evidence="3" type="ORF">H2200_004608</name>
</gene>
<keyword evidence="1" id="KW-0378">Hydrolase</keyword>
<dbReference type="GO" id="GO:0019369">
    <property type="term" value="P:arachidonate metabolic process"/>
    <property type="evidence" value="ECO:0007669"/>
    <property type="project" value="TreeGrafter"/>
</dbReference>
<dbReference type="GO" id="GO:0016020">
    <property type="term" value="C:membrane"/>
    <property type="evidence" value="ECO:0007669"/>
    <property type="project" value="TreeGrafter"/>
</dbReference>
<name>A0AA38XDM5_9EURO</name>
<dbReference type="PANTHER" id="PTHR24185:SF1">
    <property type="entry name" value="CALCIUM-INDEPENDENT PHOSPHOLIPASE A2-GAMMA"/>
    <property type="match status" value="1"/>
</dbReference>
<protein>
    <recommendedName>
        <fullName evidence="5">PNPLA domain-containing protein</fullName>
    </recommendedName>
</protein>
<dbReference type="Proteomes" id="UP001172673">
    <property type="component" value="Unassembled WGS sequence"/>
</dbReference>
<keyword evidence="2" id="KW-0443">Lipid metabolism</keyword>
<dbReference type="SUPFAM" id="SSF52151">
    <property type="entry name" value="FabD/lysophospholipase-like"/>
    <property type="match status" value="1"/>
</dbReference>
<dbReference type="GO" id="GO:0047499">
    <property type="term" value="F:calcium-independent phospholipase A2 activity"/>
    <property type="evidence" value="ECO:0007669"/>
    <property type="project" value="TreeGrafter"/>
</dbReference>
<dbReference type="PANTHER" id="PTHR24185">
    <property type="entry name" value="CALCIUM-INDEPENDENT PHOSPHOLIPASE A2-GAMMA"/>
    <property type="match status" value="1"/>
</dbReference>
<dbReference type="AlphaFoldDB" id="A0AA38XDM5"/>
<evidence type="ECO:0008006" key="5">
    <source>
        <dbReference type="Google" id="ProtNLM"/>
    </source>
</evidence>
<dbReference type="EMBL" id="JAPDRK010000006">
    <property type="protein sequence ID" value="KAJ9611424.1"/>
    <property type="molecule type" value="Genomic_DNA"/>
</dbReference>
<keyword evidence="4" id="KW-1185">Reference proteome</keyword>
<dbReference type="InterPro" id="IPR016035">
    <property type="entry name" value="Acyl_Trfase/lysoPLipase"/>
</dbReference>